<proteinExistence type="predicted"/>
<evidence type="ECO:0008006" key="3">
    <source>
        <dbReference type="Google" id="ProtNLM"/>
    </source>
</evidence>
<dbReference type="RefSeq" id="WP_351977766.1">
    <property type="nucleotide sequence ID" value="NZ_JBEPBX010000023.1"/>
</dbReference>
<organism evidence="1 2">
    <name type="scientific">Streptomyces xantholiticus</name>
    <dbReference type="NCBI Taxonomy" id="68285"/>
    <lineage>
        <taxon>Bacteria</taxon>
        <taxon>Bacillati</taxon>
        <taxon>Actinomycetota</taxon>
        <taxon>Actinomycetes</taxon>
        <taxon>Kitasatosporales</taxon>
        <taxon>Streptomycetaceae</taxon>
        <taxon>Streptomyces</taxon>
    </lineage>
</organism>
<reference evidence="1 2" key="1">
    <citation type="submission" date="2024-06" db="EMBL/GenBank/DDBJ databases">
        <title>The Natural Products Discovery Center: Release of the First 8490 Sequenced Strains for Exploring Actinobacteria Biosynthetic Diversity.</title>
        <authorList>
            <person name="Kalkreuter E."/>
            <person name="Kautsar S.A."/>
            <person name="Yang D."/>
            <person name="Bader C.D."/>
            <person name="Teijaro C.N."/>
            <person name="Fluegel L."/>
            <person name="Davis C.M."/>
            <person name="Simpson J.R."/>
            <person name="Lauterbach L."/>
            <person name="Steele A.D."/>
            <person name="Gui C."/>
            <person name="Meng S."/>
            <person name="Li G."/>
            <person name="Viehrig K."/>
            <person name="Ye F."/>
            <person name="Su P."/>
            <person name="Kiefer A.F."/>
            <person name="Nichols A."/>
            <person name="Cepeda A.J."/>
            <person name="Yan W."/>
            <person name="Fan B."/>
            <person name="Jiang Y."/>
            <person name="Adhikari A."/>
            <person name="Zheng C.-J."/>
            <person name="Schuster L."/>
            <person name="Cowan T.M."/>
            <person name="Smanski M.J."/>
            <person name="Chevrette M.G."/>
            <person name="De Carvalho L.P.S."/>
            <person name="Shen B."/>
        </authorList>
    </citation>
    <scope>NUCLEOTIDE SEQUENCE [LARGE SCALE GENOMIC DNA]</scope>
    <source>
        <strain evidence="1 2">NPDC000837</strain>
    </source>
</reference>
<gene>
    <name evidence="1" type="ORF">ABT276_24045</name>
</gene>
<evidence type="ECO:0000313" key="1">
    <source>
        <dbReference type="EMBL" id="MER6616390.1"/>
    </source>
</evidence>
<name>A0ABV1V031_9ACTN</name>
<evidence type="ECO:0000313" key="2">
    <source>
        <dbReference type="Proteomes" id="UP001445472"/>
    </source>
</evidence>
<keyword evidence="2" id="KW-1185">Reference proteome</keyword>
<sequence>MGIADTSIAAVAAIFSGGAAVAAWQASKHANRTADSVAQIERDRFHRELTPRLSFRIKSQDNGTFLHVRLNGPTALGRLDAIDISIRDDRDHTSDPVLGDGRDVEERDRTIWGPFRFRPGVDGADNLGRTLGTFTMEMHDSRPFVLDPSAAPSWFEGAQGAQDWQKQYRDLPLRLWAICTAEGHKLWRLSAEVHQRRSGGLWTDVGP</sequence>
<dbReference type="Proteomes" id="UP001445472">
    <property type="component" value="Unassembled WGS sequence"/>
</dbReference>
<comment type="caution">
    <text evidence="1">The sequence shown here is derived from an EMBL/GenBank/DDBJ whole genome shotgun (WGS) entry which is preliminary data.</text>
</comment>
<protein>
    <recommendedName>
        <fullName evidence="3">Secreted protein</fullName>
    </recommendedName>
</protein>
<dbReference type="EMBL" id="JBEPBX010000023">
    <property type="protein sequence ID" value="MER6616390.1"/>
    <property type="molecule type" value="Genomic_DNA"/>
</dbReference>
<accession>A0ABV1V031</accession>